<dbReference type="Pfam" id="PF01904">
    <property type="entry name" value="DUF72"/>
    <property type="match status" value="1"/>
</dbReference>
<dbReference type="PANTHER" id="PTHR30348">
    <property type="entry name" value="UNCHARACTERIZED PROTEIN YECE"/>
    <property type="match status" value="1"/>
</dbReference>
<evidence type="ECO:0000313" key="1">
    <source>
        <dbReference type="EMBL" id="MBM6753849.1"/>
    </source>
</evidence>
<dbReference type="Gene3D" id="3.20.20.410">
    <property type="entry name" value="Protein of unknown function UPF0759"/>
    <property type="match status" value="1"/>
</dbReference>
<proteinExistence type="predicted"/>
<protein>
    <submittedName>
        <fullName evidence="1">DUF72 domain-containing protein</fullName>
    </submittedName>
</protein>
<dbReference type="PANTHER" id="PTHR30348:SF13">
    <property type="entry name" value="UPF0759 PROTEIN YUNF"/>
    <property type="match status" value="1"/>
</dbReference>
<dbReference type="InterPro" id="IPR036520">
    <property type="entry name" value="UPF0759_sf"/>
</dbReference>
<accession>A0ABS2EN44</accession>
<gene>
    <name evidence="1" type="ORF">H5993_03615</name>
</gene>
<organism evidence="1 2">
    <name type="scientific">Limosilactobacillus alvi</name>
    <dbReference type="NCBI Taxonomy" id="990412"/>
    <lineage>
        <taxon>Bacteria</taxon>
        <taxon>Bacillati</taxon>
        <taxon>Bacillota</taxon>
        <taxon>Bacilli</taxon>
        <taxon>Lactobacillales</taxon>
        <taxon>Lactobacillaceae</taxon>
        <taxon>Limosilactobacillus</taxon>
    </lineage>
</organism>
<keyword evidence="2" id="KW-1185">Reference proteome</keyword>
<dbReference type="SUPFAM" id="SSF117396">
    <property type="entry name" value="TM1631-like"/>
    <property type="match status" value="1"/>
</dbReference>
<sequence>MEITVGLTTWSEHHALIHAQRPVTLNEYAQHFPVVEVDTFFYALPQVTTVQKWLGEVSPAFQFIVKAHQTMTKHPQAQLPNERSLTEMFQLFRRTVAPLVAANQLKAVLFQFPPTFTATTMNIEYLMQIRKWLPTLPIAIEFRHQSWYRQGVFPSLINYCRELNFTLVAVDEPHQLPTSVPFKLRLTNPKLGLIRLHGRNAQGWNHQGSDWRKKRTLYAYSKEELTGLKKVIEQLKPQPQELCIIFNNNSGGDAAPNAQMLTQQMNLHFQGLVPRSPEQLNLF</sequence>
<dbReference type="RefSeq" id="WP_180871393.1">
    <property type="nucleotide sequence ID" value="NZ_JACJJQ010000011.1"/>
</dbReference>
<comment type="caution">
    <text evidence="1">The sequence shown here is derived from an EMBL/GenBank/DDBJ whole genome shotgun (WGS) entry which is preliminary data.</text>
</comment>
<evidence type="ECO:0000313" key="2">
    <source>
        <dbReference type="Proteomes" id="UP000776629"/>
    </source>
</evidence>
<dbReference type="EMBL" id="JACJJQ010000011">
    <property type="protein sequence ID" value="MBM6753849.1"/>
    <property type="molecule type" value="Genomic_DNA"/>
</dbReference>
<reference evidence="1 2" key="1">
    <citation type="journal article" date="2021" name="Sci. Rep.">
        <title>The distribution of antibiotic resistance genes in chicken gut microbiota commensals.</title>
        <authorList>
            <person name="Juricova H."/>
            <person name="Matiasovicova J."/>
            <person name="Kubasova T."/>
            <person name="Cejkova D."/>
            <person name="Rychlik I."/>
        </authorList>
    </citation>
    <scope>NUCLEOTIDE SEQUENCE [LARGE SCALE GENOMIC DNA]</scope>
    <source>
        <strain evidence="1 2">An810</strain>
    </source>
</reference>
<dbReference type="Proteomes" id="UP000776629">
    <property type="component" value="Unassembled WGS sequence"/>
</dbReference>
<name>A0ABS2EN44_9LACO</name>
<dbReference type="InterPro" id="IPR002763">
    <property type="entry name" value="DUF72"/>
</dbReference>